<dbReference type="Proteomes" id="UP000646749">
    <property type="component" value="Unassembled WGS sequence"/>
</dbReference>
<evidence type="ECO:0000256" key="2">
    <source>
        <dbReference type="ARBA" id="ARBA00022679"/>
    </source>
</evidence>
<evidence type="ECO:0000256" key="1">
    <source>
        <dbReference type="ARBA" id="ARBA00022603"/>
    </source>
</evidence>
<evidence type="ECO:0000256" key="3">
    <source>
        <dbReference type="ARBA" id="ARBA00022691"/>
    </source>
</evidence>
<protein>
    <submittedName>
        <fullName evidence="5">Methyltransferase type 11</fullName>
    </submittedName>
</protein>
<dbReference type="SUPFAM" id="SSF53335">
    <property type="entry name" value="S-adenosyl-L-methionine-dependent methyltransferases"/>
    <property type="match status" value="1"/>
</dbReference>
<dbReference type="Gene3D" id="3.40.50.150">
    <property type="entry name" value="Vaccinia Virus protein VP39"/>
    <property type="match status" value="1"/>
</dbReference>
<evidence type="ECO:0000313" key="5">
    <source>
        <dbReference type="EMBL" id="GIG88778.1"/>
    </source>
</evidence>
<dbReference type="GO" id="GO:0032259">
    <property type="term" value="P:methylation"/>
    <property type="evidence" value="ECO:0007669"/>
    <property type="project" value="UniProtKB-KW"/>
</dbReference>
<organism evidence="5 6">
    <name type="scientific">Plantactinospora endophytica</name>
    <dbReference type="NCBI Taxonomy" id="673535"/>
    <lineage>
        <taxon>Bacteria</taxon>
        <taxon>Bacillati</taxon>
        <taxon>Actinomycetota</taxon>
        <taxon>Actinomycetes</taxon>
        <taxon>Micromonosporales</taxon>
        <taxon>Micromonosporaceae</taxon>
        <taxon>Plantactinospora</taxon>
    </lineage>
</organism>
<dbReference type="SMART" id="SM00828">
    <property type="entry name" value="PKS_MT"/>
    <property type="match status" value="1"/>
</dbReference>
<name>A0ABQ4E263_9ACTN</name>
<dbReference type="Pfam" id="PF08241">
    <property type="entry name" value="Methyltransf_11"/>
    <property type="match status" value="1"/>
</dbReference>
<sequence>MRQDIVPDPRRVGELYDQIDNKGVLHFGYWDSLDDDTPLEQAADRLTDVVAEKLELVPGASLLDVGCGLGVPALRIAARAEVGIVGITVSAEQVRRAGELATAAGLGDRVRFELTDAMAMPFANGSFDAAFALESLIHMDRRAALREIARVVRPGGRIVLTDLYDRTGGTAGEDSMIHVLARLWLMSPLIGRNDYLSLAAGAGLEVVEVLDVSENVLWKTLQQLGERMTAGDRSLVPDVVVDGLDDQRRTEMTTAPAVLGGERDIGCLLVTLRRP</sequence>
<dbReference type="PANTHER" id="PTHR44068">
    <property type="entry name" value="ZGC:194242"/>
    <property type="match status" value="1"/>
</dbReference>
<keyword evidence="6" id="KW-1185">Reference proteome</keyword>
<dbReference type="InterPro" id="IPR013216">
    <property type="entry name" value="Methyltransf_11"/>
</dbReference>
<dbReference type="GO" id="GO:0008168">
    <property type="term" value="F:methyltransferase activity"/>
    <property type="evidence" value="ECO:0007669"/>
    <property type="project" value="UniProtKB-KW"/>
</dbReference>
<dbReference type="RefSeq" id="WP_203867263.1">
    <property type="nucleotide sequence ID" value="NZ_BONW01000016.1"/>
</dbReference>
<dbReference type="PANTHER" id="PTHR44068:SF11">
    <property type="entry name" value="GERANYL DIPHOSPHATE 2-C-METHYLTRANSFERASE"/>
    <property type="match status" value="1"/>
</dbReference>
<evidence type="ECO:0000313" key="6">
    <source>
        <dbReference type="Proteomes" id="UP000646749"/>
    </source>
</evidence>
<evidence type="ECO:0000259" key="4">
    <source>
        <dbReference type="SMART" id="SM00828"/>
    </source>
</evidence>
<accession>A0ABQ4E263</accession>
<dbReference type="InterPro" id="IPR050447">
    <property type="entry name" value="Erg6_SMT_methyltransf"/>
</dbReference>
<comment type="caution">
    <text evidence="5">The sequence shown here is derived from an EMBL/GenBank/DDBJ whole genome shotgun (WGS) entry which is preliminary data.</text>
</comment>
<gene>
    <name evidence="5" type="ORF">Pen02_37140</name>
</gene>
<feature type="domain" description="Polyketide synthase-like methyltransferase" evidence="4">
    <location>
        <begin position="55"/>
        <end position="258"/>
    </location>
</feature>
<dbReference type="CDD" id="cd02440">
    <property type="entry name" value="AdoMet_MTases"/>
    <property type="match status" value="1"/>
</dbReference>
<dbReference type="InterPro" id="IPR020803">
    <property type="entry name" value="MeTfrase_dom"/>
</dbReference>
<proteinExistence type="predicted"/>
<keyword evidence="2" id="KW-0808">Transferase</keyword>
<dbReference type="EMBL" id="BONW01000016">
    <property type="protein sequence ID" value="GIG88778.1"/>
    <property type="molecule type" value="Genomic_DNA"/>
</dbReference>
<dbReference type="InterPro" id="IPR029063">
    <property type="entry name" value="SAM-dependent_MTases_sf"/>
</dbReference>
<keyword evidence="1 5" id="KW-0489">Methyltransferase</keyword>
<keyword evidence="3" id="KW-0949">S-adenosyl-L-methionine</keyword>
<reference evidence="5 6" key="1">
    <citation type="submission" date="2021-01" db="EMBL/GenBank/DDBJ databases">
        <title>Whole genome shotgun sequence of Plantactinospora endophytica NBRC 110450.</title>
        <authorList>
            <person name="Komaki H."/>
            <person name="Tamura T."/>
        </authorList>
    </citation>
    <scope>NUCLEOTIDE SEQUENCE [LARGE SCALE GENOMIC DNA]</scope>
    <source>
        <strain evidence="5 6">NBRC 110450</strain>
    </source>
</reference>